<dbReference type="AlphaFoldDB" id="B1KQL7"/>
<organism evidence="3 4">
    <name type="scientific">Shewanella woodyi (strain ATCC 51908 / MS32)</name>
    <dbReference type="NCBI Taxonomy" id="392500"/>
    <lineage>
        <taxon>Bacteria</taxon>
        <taxon>Pseudomonadati</taxon>
        <taxon>Pseudomonadota</taxon>
        <taxon>Gammaproteobacteria</taxon>
        <taxon>Alteromonadales</taxon>
        <taxon>Shewanellaceae</taxon>
        <taxon>Shewanella</taxon>
    </lineage>
</organism>
<dbReference type="SUPFAM" id="SSF52833">
    <property type="entry name" value="Thioredoxin-like"/>
    <property type="match status" value="1"/>
</dbReference>
<dbReference type="InterPro" id="IPR004045">
    <property type="entry name" value="Glutathione_S-Trfase_N"/>
</dbReference>
<keyword evidence="3" id="KW-0808">Transferase</keyword>
<dbReference type="CDD" id="cd03060">
    <property type="entry name" value="GST_N_Omega_like"/>
    <property type="match status" value="1"/>
</dbReference>
<reference evidence="3 4" key="1">
    <citation type="submission" date="2008-02" db="EMBL/GenBank/DDBJ databases">
        <title>Complete sequence of Shewanella woodyi ATCC 51908.</title>
        <authorList>
            <consortium name="US DOE Joint Genome Institute"/>
            <person name="Copeland A."/>
            <person name="Lucas S."/>
            <person name="Lapidus A."/>
            <person name="Glavina del Rio T."/>
            <person name="Dalin E."/>
            <person name="Tice H."/>
            <person name="Bruce D."/>
            <person name="Goodwin L."/>
            <person name="Pitluck S."/>
            <person name="Sims D."/>
            <person name="Brettin T."/>
            <person name="Detter J.C."/>
            <person name="Han C."/>
            <person name="Kuske C.R."/>
            <person name="Schmutz J."/>
            <person name="Larimer F."/>
            <person name="Land M."/>
            <person name="Hauser L."/>
            <person name="Kyrpides N."/>
            <person name="Lykidis A."/>
            <person name="Zhao J.-S."/>
            <person name="Richardson P."/>
        </authorList>
    </citation>
    <scope>NUCLEOTIDE SEQUENCE [LARGE SCALE GENOMIC DNA]</scope>
    <source>
        <strain evidence="4">ATCC 51908 / MS32</strain>
    </source>
</reference>
<evidence type="ECO:0000313" key="4">
    <source>
        <dbReference type="Proteomes" id="UP000002168"/>
    </source>
</evidence>
<evidence type="ECO:0000259" key="1">
    <source>
        <dbReference type="PROSITE" id="PS50404"/>
    </source>
</evidence>
<dbReference type="PROSITE" id="PS50404">
    <property type="entry name" value="GST_NTER"/>
    <property type="match status" value="1"/>
</dbReference>
<name>B1KQL7_SHEWM</name>
<dbReference type="Gene3D" id="3.40.30.10">
    <property type="entry name" value="Glutaredoxin"/>
    <property type="match status" value="1"/>
</dbReference>
<dbReference type="STRING" id="392500.Swoo_1972"/>
<dbReference type="PANTHER" id="PTHR43968">
    <property type="match status" value="1"/>
</dbReference>
<dbReference type="eggNOG" id="COG0625">
    <property type="taxonomic scope" value="Bacteria"/>
</dbReference>
<dbReference type="SUPFAM" id="SSF47616">
    <property type="entry name" value="GST C-terminal domain-like"/>
    <property type="match status" value="1"/>
</dbReference>
<dbReference type="InterPro" id="IPR010987">
    <property type="entry name" value="Glutathione-S-Trfase_C-like"/>
</dbReference>
<dbReference type="PANTHER" id="PTHR43968:SF6">
    <property type="entry name" value="GLUTATHIONE S-TRANSFERASE OMEGA"/>
    <property type="match status" value="1"/>
</dbReference>
<dbReference type="GO" id="GO:0016740">
    <property type="term" value="F:transferase activity"/>
    <property type="evidence" value="ECO:0007669"/>
    <property type="project" value="UniProtKB-KW"/>
</dbReference>
<dbReference type="KEGG" id="swd:Swoo_1972"/>
<dbReference type="SFLD" id="SFLDS00019">
    <property type="entry name" value="Glutathione_Transferase_(cytos"/>
    <property type="match status" value="1"/>
</dbReference>
<dbReference type="Gene3D" id="1.20.1050.10">
    <property type="match status" value="1"/>
</dbReference>
<dbReference type="Proteomes" id="UP000002168">
    <property type="component" value="Chromosome"/>
</dbReference>
<dbReference type="InterPro" id="IPR050983">
    <property type="entry name" value="GST_Omega/HSP26"/>
</dbReference>
<dbReference type="HOGENOM" id="CLU_090620_0_0_6"/>
<dbReference type="InterPro" id="IPR036282">
    <property type="entry name" value="Glutathione-S-Trfase_C_sf"/>
</dbReference>
<evidence type="ECO:0000259" key="2">
    <source>
        <dbReference type="PROSITE" id="PS50405"/>
    </source>
</evidence>
<dbReference type="CDD" id="cd03196">
    <property type="entry name" value="GST_C_5"/>
    <property type="match status" value="1"/>
</dbReference>
<dbReference type="InterPro" id="IPR040079">
    <property type="entry name" value="Glutathione_S-Trfase"/>
</dbReference>
<sequence length="244" mass="28501">MFPTSRLFFNIKSHNIGSNDPIHKEIMTLATLYSFRRCPYAMRARLGIYLSGNQVMLREIILKDKPQAMLDVSPKGTVPVLITSTQQVIDESLDIMQWALSQNDPHNMLLQGNLEQQKVAMALIKTNDENFKPWLDRYKYADRYPEFSDTYYREKGEQFISQLEKLLTQGDNLLGHNESIADHAIYPFVRQFAHVDKVWFEQAPYPNLHRWLANHLNSDAFTAIMKKYPLWLDNEQEYLFGAGH</sequence>
<feature type="domain" description="GST N-terminal" evidence="1">
    <location>
        <begin position="28"/>
        <end position="107"/>
    </location>
</feature>
<dbReference type="Pfam" id="PF13417">
    <property type="entry name" value="GST_N_3"/>
    <property type="match status" value="1"/>
</dbReference>
<dbReference type="EMBL" id="CP000961">
    <property type="protein sequence ID" value="ACA86256.1"/>
    <property type="molecule type" value="Genomic_DNA"/>
</dbReference>
<proteinExistence type="predicted"/>
<protein>
    <submittedName>
        <fullName evidence="3">Glutathione S-transferase, N-terminal domain</fullName>
    </submittedName>
</protein>
<evidence type="ECO:0000313" key="3">
    <source>
        <dbReference type="EMBL" id="ACA86256.1"/>
    </source>
</evidence>
<keyword evidence="4" id="KW-1185">Reference proteome</keyword>
<gene>
    <name evidence="3" type="ordered locus">Swoo_1972</name>
</gene>
<dbReference type="InterPro" id="IPR036249">
    <property type="entry name" value="Thioredoxin-like_sf"/>
</dbReference>
<dbReference type="Pfam" id="PF13410">
    <property type="entry name" value="GST_C_2"/>
    <property type="match status" value="1"/>
</dbReference>
<feature type="domain" description="GST C-terminal" evidence="2">
    <location>
        <begin position="112"/>
        <end position="240"/>
    </location>
</feature>
<accession>B1KQL7</accession>
<dbReference type="GO" id="GO:0005737">
    <property type="term" value="C:cytoplasm"/>
    <property type="evidence" value="ECO:0007669"/>
    <property type="project" value="TreeGrafter"/>
</dbReference>
<dbReference type="PROSITE" id="PS50405">
    <property type="entry name" value="GST_CTER"/>
    <property type="match status" value="1"/>
</dbReference>